<dbReference type="InterPro" id="IPR000719">
    <property type="entry name" value="Prot_kinase_dom"/>
</dbReference>
<keyword evidence="4" id="KW-1185">Reference proteome</keyword>
<dbReference type="Proteomes" id="UP000326354">
    <property type="component" value="Chromosome"/>
</dbReference>
<dbReference type="Pfam" id="PF00069">
    <property type="entry name" value="Pkinase"/>
    <property type="match status" value="1"/>
</dbReference>
<dbReference type="GO" id="GO:0004674">
    <property type="term" value="F:protein serine/threonine kinase activity"/>
    <property type="evidence" value="ECO:0007669"/>
    <property type="project" value="TreeGrafter"/>
</dbReference>
<dbReference type="Gene3D" id="1.25.10.10">
    <property type="entry name" value="Leucine-rich Repeat Variant"/>
    <property type="match status" value="1"/>
</dbReference>
<evidence type="ECO:0000259" key="2">
    <source>
        <dbReference type="PROSITE" id="PS50011"/>
    </source>
</evidence>
<keyword evidence="1" id="KW-0472">Membrane</keyword>
<dbReference type="CDD" id="cd14014">
    <property type="entry name" value="STKc_PknB_like"/>
    <property type="match status" value="1"/>
</dbReference>
<protein>
    <submittedName>
        <fullName evidence="3">Protein kinase</fullName>
    </submittedName>
</protein>
<gene>
    <name evidence="3" type="ORF">UABAM_02705</name>
</gene>
<organism evidence="3 4">
    <name type="scientific">Uabimicrobium amorphum</name>
    <dbReference type="NCBI Taxonomy" id="2596890"/>
    <lineage>
        <taxon>Bacteria</taxon>
        <taxon>Pseudomonadati</taxon>
        <taxon>Planctomycetota</taxon>
        <taxon>Candidatus Uabimicrobiia</taxon>
        <taxon>Candidatus Uabimicrobiales</taxon>
        <taxon>Candidatus Uabimicrobiaceae</taxon>
        <taxon>Candidatus Uabimicrobium</taxon>
    </lineage>
</organism>
<dbReference type="PROSITE" id="PS00108">
    <property type="entry name" value="PROTEIN_KINASE_ST"/>
    <property type="match status" value="1"/>
</dbReference>
<dbReference type="EMBL" id="AP019860">
    <property type="protein sequence ID" value="BBM84346.1"/>
    <property type="molecule type" value="Genomic_DNA"/>
</dbReference>
<keyword evidence="3" id="KW-0418">Kinase</keyword>
<evidence type="ECO:0000256" key="1">
    <source>
        <dbReference type="SAM" id="Phobius"/>
    </source>
</evidence>
<feature type="transmembrane region" description="Helical" evidence="1">
    <location>
        <begin position="25"/>
        <end position="44"/>
    </location>
</feature>
<dbReference type="OrthoDB" id="1971692at2"/>
<dbReference type="SUPFAM" id="SSF48371">
    <property type="entry name" value="ARM repeat"/>
    <property type="match status" value="1"/>
</dbReference>
<sequence>MRKSFKNGICFLGKTTCHYAKNLRGGVYTLFLFLLLTLGGVTYYSSGVLSWTSCGILLWLCLGISLLNHSLHSDKNNIIEGFISKESSPYLEYSKQLSPLFILIVNISLVFVLVVLLWKLSFLETSFFSSSSQNFDDWGIYTIDLIMKAVLFDIPEVYGLNLIDIQHLGFIGGTIVLIMRVAVLVLVVGAIFHWSELRKTIYSCLQILKTYPDIGRTKLLLILQMYPRQLSFIVKQCQDHKYGEITRKRLWTVLGESLRIEILPFVEKELRNTNSMDIQIACLKALEHLKNGSIDVVSAFIKETRPFEVTQQACYTLASWNTPQSTDLVKKVLQYNDQSLRSVAIRALAKVDYHLVGDIFTEIMYNTDSSKEERFATKDALIELGQFTEKTQREIQQTLETSHSPANRRFSAMVLGGVGNIKNLTLLCKTLKNDEDADTRFYAIQGIHSLAKMSIDTQQVHVNIWQNVIPQVIDMADNETYDLARAESIHTLATMIDFCRYDVIFGDMLSPLADFLPKWQDSDSAHIMDAVLDVYNTAELWRDTLKIDFDNVDSGFNEMAVSVCVTEAYQSNPLVEMGQKLNFYQNNKQPQQANHDYEFLSKMSGHNGIEVWLVKDRENDTQKVYKCATQEQQEKWIGKEILLLRRLQHKNIVSLQAIHQENFAFTMPFVTENTLWKKLKEGPVQIEELYTIATQLADALQYIHHQNVVYCDLKPKNILYDCDVVTLIDFGGAYCDGFDFKPQGTPPYMAPEIILGHSPTATADVYSLGVLLYRMLTGMLPAGIARPTVGQCAPITLPYILAKATEFDPQKRYESVQAFWNDFSLLKEQFVTRRDKHLLSLSNNENLTT</sequence>
<dbReference type="InterPro" id="IPR008271">
    <property type="entry name" value="Ser/Thr_kinase_AS"/>
</dbReference>
<dbReference type="PANTHER" id="PTHR44167:SF18">
    <property type="entry name" value="PROTEIN KINASE DOMAIN-CONTAINING PROTEIN"/>
    <property type="match status" value="1"/>
</dbReference>
<dbReference type="PROSITE" id="PS50011">
    <property type="entry name" value="PROTEIN_KINASE_DOM"/>
    <property type="match status" value="1"/>
</dbReference>
<evidence type="ECO:0000313" key="3">
    <source>
        <dbReference type="EMBL" id="BBM84346.1"/>
    </source>
</evidence>
<proteinExistence type="predicted"/>
<keyword evidence="1" id="KW-1133">Transmembrane helix</keyword>
<feature type="domain" description="Protein kinase" evidence="2">
    <location>
        <begin position="597"/>
        <end position="831"/>
    </location>
</feature>
<reference evidence="3 4" key="1">
    <citation type="submission" date="2019-08" db="EMBL/GenBank/DDBJ databases">
        <title>Complete genome sequence of Candidatus Uab amorphum.</title>
        <authorList>
            <person name="Shiratori T."/>
            <person name="Suzuki S."/>
            <person name="Kakizawa Y."/>
            <person name="Ishida K."/>
        </authorList>
    </citation>
    <scope>NUCLEOTIDE SEQUENCE [LARGE SCALE GENOMIC DNA]</scope>
    <source>
        <strain evidence="3 4">SRT547</strain>
    </source>
</reference>
<dbReference type="GO" id="GO:0005524">
    <property type="term" value="F:ATP binding"/>
    <property type="evidence" value="ECO:0007669"/>
    <property type="project" value="InterPro"/>
</dbReference>
<dbReference type="InterPro" id="IPR011989">
    <property type="entry name" value="ARM-like"/>
</dbReference>
<dbReference type="SMART" id="SM00220">
    <property type="entry name" value="S_TKc"/>
    <property type="match status" value="1"/>
</dbReference>
<dbReference type="RefSeq" id="WP_151968505.1">
    <property type="nucleotide sequence ID" value="NZ_AP019860.1"/>
</dbReference>
<dbReference type="SUPFAM" id="SSF56112">
    <property type="entry name" value="Protein kinase-like (PK-like)"/>
    <property type="match status" value="1"/>
</dbReference>
<feature type="transmembrane region" description="Helical" evidence="1">
    <location>
        <begin position="50"/>
        <end position="67"/>
    </location>
</feature>
<dbReference type="GO" id="GO:0005737">
    <property type="term" value="C:cytoplasm"/>
    <property type="evidence" value="ECO:0007669"/>
    <property type="project" value="TreeGrafter"/>
</dbReference>
<dbReference type="Gene3D" id="1.10.510.10">
    <property type="entry name" value="Transferase(Phosphotransferase) domain 1"/>
    <property type="match status" value="1"/>
</dbReference>
<dbReference type="PANTHER" id="PTHR44167">
    <property type="entry name" value="OVARIAN-SPECIFIC SERINE/THREONINE-PROTEIN KINASE LOK-RELATED"/>
    <property type="match status" value="1"/>
</dbReference>
<keyword evidence="1" id="KW-0812">Transmembrane</keyword>
<feature type="transmembrane region" description="Helical" evidence="1">
    <location>
        <begin position="100"/>
        <end position="118"/>
    </location>
</feature>
<dbReference type="InterPro" id="IPR016024">
    <property type="entry name" value="ARM-type_fold"/>
</dbReference>
<keyword evidence="3" id="KW-0808">Transferase</keyword>
<dbReference type="KEGG" id="uam:UABAM_02705"/>
<dbReference type="AlphaFoldDB" id="A0A5S9IMU8"/>
<name>A0A5S9IMU8_UABAM</name>
<feature type="transmembrane region" description="Helical" evidence="1">
    <location>
        <begin position="138"/>
        <end position="158"/>
    </location>
</feature>
<accession>A0A5S9IMU8</accession>
<feature type="transmembrane region" description="Helical" evidence="1">
    <location>
        <begin position="170"/>
        <end position="194"/>
    </location>
</feature>
<dbReference type="InterPro" id="IPR011009">
    <property type="entry name" value="Kinase-like_dom_sf"/>
</dbReference>
<evidence type="ECO:0000313" key="4">
    <source>
        <dbReference type="Proteomes" id="UP000326354"/>
    </source>
</evidence>